<organism evidence="2">
    <name type="scientific">Drosophila melanogaster</name>
    <name type="common">Fruit fly</name>
    <dbReference type="NCBI Taxonomy" id="7227"/>
    <lineage>
        <taxon>Eukaryota</taxon>
        <taxon>Metazoa</taxon>
        <taxon>Ecdysozoa</taxon>
        <taxon>Arthropoda</taxon>
        <taxon>Hexapoda</taxon>
        <taxon>Insecta</taxon>
        <taxon>Pterygota</taxon>
        <taxon>Neoptera</taxon>
        <taxon>Endopterygota</taxon>
        <taxon>Diptera</taxon>
        <taxon>Brachycera</taxon>
        <taxon>Muscomorpha</taxon>
        <taxon>Ephydroidea</taxon>
        <taxon>Drosophilidae</taxon>
        <taxon>Drosophila</taxon>
        <taxon>Sophophora</taxon>
    </lineage>
</organism>
<feature type="compositionally biased region" description="Polar residues" evidence="1">
    <location>
        <begin position="1"/>
        <end position="12"/>
    </location>
</feature>
<proteinExistence type="evidence at transcript level"/>
<feature type="region of interest" description="Disordered" evidence="1">
    <location>
        <begin position="1"/>
        <end position="23"/>
    </location>
</feature>
<dbReference type="AlphaFoldDB" id="T2GGD7"/>
<name>T2GGD7_DROME</name>
<protein>
    <submittedName>
        <fullName evidence="2">FI22302p1</fullName>
    </submittedName>
</protein>
<gene>
    <name evidence="2" type="primary">Cap-D3-RA</name>
</gene>
<accession>T2GGD7</accession>
<evidence type="ECO:0000256" key="1">
    <source>
        <dbReference type="SAM" id="MobiDB-lite"/>
    </source>
</evidence>
<sequence length="81" mass="8948">MIRGLTRTSLSSRAMPAERAKPLSAARKRWYTVWGKFFTSVSSCSCPWKLKAYCTIPGFSKRSSFCWAEGSAKASTSVSSN</sequence>
<evidence type="ECO:0000313" key="2">
    <source>
        <dbReference type="EMBL" id="AGW25614.1"/>
    </source>
</evidence>
<reference evidence="2" key="1">
    <citation type="submission" date="2013-09" db="EMBL/GenBank/DDBJ databases">
        <authorList>
            <person name="Carlson J."/>
            <person name="Booth B."/>
            <person name="Frise E."/>
            <person name="Park S."/>
            <person name="Wan K."/>
            <person name="Yu C."/>
            <person name="Celniker S."/>
        </authorList>
    </citation>
    <scope>NUCLEOTIDE SEQUENCE</scope>
</reference>
<dbReference type="EMBL" id="BT150332">
    <property type="protein sequence ID" value="AGW25614.1"/>
    <property type="molecule type" value="mRNA"/>
</dbReference>